<sequence length="115" mass="12841">MELPNFVNTWHIYFKGNHELVDFNSWLQAERSNGNNFAADHCGKGRYLSAMLNTKGGSNIGSLSSINCDFVAELTLAYLDLVVRGNSELADKIISGQRLHKELHSDYVAKTKCYG</sequence>
<dbReference type="RefSeq" id="WP_025767345.1">
    <property type="nucleotide sequence ID" value="NZ_CP017893.1"/>
</dbReference>
<protein>
    <submittedName>
        <fullName evidence="1">Uncharacterized protein</fullName>
    </submittedName>
</protein>
<organism evidence="1">
    <name type="scientific">Vibrio alginolyticus</name>
    <dbReference type="NCBI Taxonomy" id="663"/>
    <lineage>
        <taxon>Bacteria</taxon>
        <taxon>Pseudomonadati</taxon>
        <taxon>Pseudomonadota</taxon>
        <taxon>Gammaproteobacteria</taxon>
        <taxon>Vibrionales</taxon>
        <taxon>Vibrionaceae</taxon>
        <taxon>Vibrio</taxon>
    </lineage>
</organism>
<evidence type="ECO:0000313" key="1">
    <source>
        <dbReference type="EMBL" id="ARP21666.1"/>
    </source>
</evidence>
<reference evidence="1" key="1">
    <citation type="submission" date="2016-10" db="EMBL/GenBank/DDBJ databases">
        <title>The High Quality Genome of Vibrio alginolyticus K01M1.</title>
        <authorList>
            <person name="Wendling C."/>
            <person name="Chibani C.M."/>
            <person name="Hertel R."/>
            <person name="Sproer C."/>
            <person name="Bunk B."/>
            <person name="Overmann J."/>
            <person name="Roth O."/>
            <person name="Liesegang H."/>
        </authorList>
    </citation>
    <scope>NUCLEOTIDE SEQUENCE</scope>
    <source>
        <strain evidence="1">K05K4</strain>
        <plasmid evidence="1">pL289</plasmid>
    </source>
</reference>
<dbReference type="AlphaFoldDB" id="A0A1W6UF05"/>
<keyword evidence="1" id="KW-0614">Plasmid</keyword>
<accession>A0A1W6UF05</accession>
<name>A0A1W6UF05_VIBAL</name>
<gene>
    <name evidence="1" type="ORF">K05K4_49570</name>
</gene>
<proteinExistence type="predicted"/>
<dbReference type="EMBL" id="CP017904">
    <property type="protein sequence ID" value="ARP21666.1"/>
    <property type="molecule type" value="Genomic_DNA"/>
</dbReference>
<geneLocation type="plasmid" evidence="1">
    <name>pL289</name>
</geneLocation>